<accession>A0ACD4NXI6</accession>
<sequence>MPARASQAMGIRLGQMVTLKRPQFGLEDGKATMVIGMDVTLPHRSGESVALGRHGPGTVRVARRAQV</sequence>
<evidence type="ECO:0000313" key="2">
    <source>
        <dbReference type="Proteomes" id="UP001163223"/>
    </source>
</evidence>
<gene>
    <name evidence="1" type="ORF">OXU80_13470</name>
</gene>
<organism evidence="1 2">
    <name type="scientific">Antarcticirhabdus aurantiaca</name>
    <dbReference type="NCBI Taxonomy" id="2606717"/>
    <lineage>
        <taxon>Bacteria</taxon>
        <taxon>Pseudomonadati</taxon>
        <taxon>Pseudomonadota</taxon>
        <taxon>Alphaproteobacteria</taxon>
        <taxon>Hyphomicrobiales</taxon>
        <taxon>Aurantimonadaceae</taxon>
        <taxon>Antarcticirhabdus</taxon>
    </lineage>
</organism>
<dbReference type="EMBL" id="CP113520">
    <property type="protein sequence ID" value="WAJ31144.1"/>
    <property type="molecule type" value="Genomic_DNA"/>
</dbReference>
<reference evidence="1" key="1">
    <citation type="submission" date="2022-11" db="EMBL/GenBank/DDBJ databases">
        <title>beta-Carotene-producing bacterium, Jeongeuplla avenae sp. nov., alleviates the salt stress of Arabidopsis seedlings.</title>
        <authorList>
            <person name="Jiang L."/>
            <person name="Lee J."/>
        </authorList>
    </citation>
    <scope>NUCLEOTIDE SEQUENCE</scope>
    <source>
        <strain evidence="1">DY_R2A_6</strain>
    </source>
</reference>
<protein>
    <submittedName>
        <fullName evidence="1">Uncharacterized protein</fullName>
    </submittedName>
</protein>
<keyword evidence="2" id="KW-1185">Reference proteome</keyword>
<evidence type="ECO:0000313" key="1">
    <source>
        <dbReference type="EMBL" id="WAJ31144.1"/>
    </source>
</evidence>
<name>A0ACD4NXI6_9HYPH</name>
<dbReference type="Proteomes" id="UP001163223">
    <property type="component" value="Chromosome"/>
</dbReference>
<proteinExistence type="predicted"/>